<evidence type="ECO:0000313" key="4">
    <source>
        <dbReference type="RefSeq" id="XP_070627865.1"/>
    </source>
</evidence>
<dbReference type="Proteomes" id="UP001652663">
    <property type="component" value="Chromosome 18"/>
</dbReference>
<feature type="region of interest" description="Disordered" evidence="1">
    <location>
        <begin position="1"/>
        <end position="59"/>
    </location>
</feature>
<protein>
    <submittedName>
        <fullName evidence="3 4">Uncharacterized protein isoform X1</fullName>
    </submittedName>
</protein>
<evidence type="ECO:0000313" key="3">
    <source>
        <dbReference type="RefSeq" id="XP_070627864.1"/>
    </source>
</evidence>
<sequence>MQKENTAEIDVQNTDTENRGHLRRPQTYLKSTKTLLKKDPLPSCLGLPPSSSSRSSSSSSFSSACAAVEANRVPLIMRPRANRILTALTLAWTSQKKIPMMSRCTSHRRRTGRGTCRFTPRNAHGALLSPPLSRTRIPSWRVRFHSHLAALRTPQYSPAWTRLHFIQRAELELAVCPPWRKGPLRSVRTLLPLLHLGSPSPHFGAPRRLKNTEALSVVKKFWDMRDGTFPAVSVNIGYHSHGR</sequence>
<evidence type="ECO:0000256" key="1">
    <source>
        <dbReference type="SAM" id="MobiDB-lite"/>
    </source>
</evidence>
<name>A0ABM4QX39_BOSIN</name>
<dbReference type="RefSeq" id="XP_070627865.1">
    <property type="nucleotide sequence ID" value="XM_070771764.1"/>
</dbReference>
<gene>
    <name evidence="3 4" type="primary">LOC139177213</name>
</gene>
<reference evidence="3 4" key="1">
    <citation type="submission" date="2025-05" db="UniProtKB">
        <authorList>
            <consortium name="RefSeq"/>
        </authorList>
    </citation>
    <scope>IDENTIFICATION</scope>
    <source>
        <tissue evidence="3 4">Blood</tissue>
    </source>
</reference>
<keyword evidence="2" id="KW-1185">Reference proteome</keyword>
<dbReference type="RefSeq" id="XP_070627864.1">
    <property type="nucleotide sequence ID" value="XM_070771763.1"/>
</dbReference>
<organism evidence="2 4">
    <name type="scientific">Bos indicus</name>
    <name type="common">Zebu</name>
    <dbReference type="NCBI Taxonomy" id="9915"/>
    <lineage>
        <taxon>Eukaryota</taxon>
        <taxon>Metazoa</taxon>
        <taxon>Chordata</taxon>
        <taxon>Craniata</taxon>
        <taxon>Vertebrata</taxon>
        <taxon>Euteleostomi</taxon>
        <taxon>Mammalia</taxon>
        <taxon>Eutheria</taxon>
        <taxon>Laurasiatheria</taxon>
        <taxon>Artiodactyla</taxon>
        <taxon>Ruminantia</taxon>
        <taxon>Pecora</taxon>
        <taxon>Bovidae</taxon>
        <taxon>Bovinae</taxon>
        <taxon>Bos</taxon>
    </lineage>
</organism>
<accession>A0ABM4QX39</accession>
<evidence type="ECO:0000313" key="2">
    <source>
        <dbReference type="Proteomes" id="UP001652663"/>
    </source>
</evidence>
<dbReference type="GeneID" id="139177213"/>
<feature type="compositionally biased region" description="Low complexity" evidence="1">
    <location>
        <begin position="50"/>
        <end position="59"/>
    </location>
</feature>
<proteinExistence type="predicted"/>